<organism evidence="3">
    <name type="scientific">hydrothermal vent metagenome</name>
    <dbReference type="NCBI Taxonomy" id="652676"/>
    <lineage>
        <taxon>unclassified sequences</taxon>
        <taxon>metagenomes</taxon>
        <taxon>ecological metagenomes</taxon>
    </lineage>
</organism>
<evidence type="ECO:0000313" key="3">
    <source>
        <dbReference type="EMBL" id="VAW34949.1"/>
    </source>
</evidence>
<dbReference type="InterPro" id="IPR048433">
    <property type="entry name" value="YNCE-like_beta-prop"/>
</dbReference>
<dbReference type="InterPro" id="IPR015943">
    <property type="entry name" value="WD40/YVTN_repeat-like_dom_sf"/>
</dbReference>
<reference evidence="3" key="1">
    <citation type="submission" date="2018-06" db="EMBL/GenBank/DDBJ databases">
        <authorList>
            <person name="Zhirakovskaya E."/>
        </authorList>
    </citation>
    <scope>NUCLEOTIDE SEQUENCE</scope>
</reference>
<keyword evidence="1" id="KW-0732">Signal</keyword>
<dbReference type="NCBIfam" id="TIGR02276">
    <property type="entry name" value="beta_rpt_yvtn"/>
    <property type="match status" value="1"/>
</dbReference>
<dbReference type="Gene3D" id="2.130.10.10">
    <property type="entry name" value="YVTN repeat-like/Quinoprotein amine dehydrogenase"/>
    <property type="match status" value="2"/>
</dbReference>
<dbReference type="Pfam" id="PF21783">
    <property type="entry name" value="YNCE"/>
    <property type="match status" value="1"/>
</dbReference>
<gene>
    <name evidence="3" type="ORF">MNBD_DELTA04-18</name>
</gene>
<sequence>MKTTLKWLRTALAVLLLLVLMAGCATSGGPSPTTAASFGAAGQQGLLSLFLNLKESNGPPLTMTISSIEVLSGNGVWLSIDAVPLKIKAGEIKGGQRFLARAVLPPGSYSRLRFTLAAAFISKRAGKRLDLALDEPQVVMALHQPLDVRAGDSKSLFLTWDTRASLRNKVFRPVILVAPQVKHMIADVAYVACPDINTVFMFRTDLNRVCDSMGIKDGPTYLFKDPRRQSDTVYALTGRRAEIKIISPAANKVVEQYGLPMSSEASFMALSPDGRWGYIVDQRQGDVVRMDMGTGRVAGRVRPGYQPSYIIYLKKYNLLAVTLSLSQTVVLLDAGTLSRTAAISTGPGPGGLLNPGGGKWLYIAESGSNSVLLYDLEKNEIVKRIMVGFSPRRIIAGNYYIYVTNYDSSSISVLRPGQLGPSWTIPLSGRPLEIAEAPNNKWIYVGNEQGNCITVVDPGNSKVVGKIELGARPMGIVVLR</sequence>
<feature type="domain" description="YNCE-like beta-propeller" evidence="2">
    <location>
        <begin position="268"/>
        <end position="479"/>
    </location>
</feature>
<accession>A0A3B0VDP6</accession>
<dbReference type="InterPro" id="IPR051200">
    <property type="entry name" value="Host-pathogen_enzymatic-act"/>
</dbReference>
<dbReference type="InterPro" id="IPR011048">
    <property type="entry name" value="Haem_d1_sf"/>
</dbReference>
<dbReference type="InterPro" id="IPR011964">
    <property type="entry name" value="YVTN_b-propeller_repeat"/>
</dbReference>
<dbReference type="PROSITE" id="PS51257">
    <property type="entry name" value="PROKAR_LIPOPROTEIN"/>
    <property type="match status" value="1"/>
</dbReference>
<dbReference type="EMBL" id="UOEY01000012">
    <property type="protein sequence ID" value="VAW34949.1"/>
    <property type="molecule type" value="Genomic_DNA"/>
</dbReference>
<evidence type="ECO:0000259" key="2">
    <source>
        <dbReference type="Pfam" id="PF21783"/>
    </source>
</evidence>
<dbReference type="SUPFAM" id="SSF51004">
    <property type="entry name" value="C-terminal (heme d1) domain of cytochrome cd1-nitrite reductase"/>
    <property type="match status" value="1"/>
</dbReference>
<dbReference type="PANTHER" id="PTHR47197:SF3">
    <property type="entry name" value="DIHYDRO-HEME D1 DEHYDROGENASE"/>
    <property type="match status" value="1"/>
</dbReference>
<protein>
    <recommendedName>
        <fullName evidence="2">YNCE-like beta-propeller domain-containing protein</fullName>
    </recommendedName>
</protein>
<dbReference type="PANTHER" id="PTHR47197">
    <property type="entry name" value="PROTEIN NIRF"/>
    <property type="match status" value="1"/>
</dbReference>
<evidence type="ECO:0000256" key="1">
    <source>
        <dbReference type="ARBA" id="ARBA00022729"/>
    </source>
</evidence>
<proteinExistence type="predicted"/>
<name>A0A3B0VDP6_9ZZZZ</name>
<dbReference type="AlphaFoldDB" id="A0A3B0VDP6"/>